<dbReference type="SUPFAM" id="SSF55073">
    <property type="entry name" value="Nucleotide cyclase"/>
    <property type="match status" value="1"/>
</dbReference>
<dbReference type="Pfam" id="PF13181">
    <property type="entry name" value="TPR_8"/>
    <property type="match status" value="1"/>
</dbReference>
<evidence type="ECO:0000256" key="1">
    <source>
        <dbReference type="SAM" id="Phobius"/>
    </source>
</evidence>
<keyword evidence="1" id="KW-1133">Transmembrane helix</keyword>
<dbReference type="Gene3D" id="3.30.70.270">
    <property type="match status" value="1"/>
</dbReference>
<keyword evidence="1" id="KW-0812">Transmembrane</keyword>
<organism evidence="3 4">
    <name type="scientific">Romboutsia lituseburensis DSM 797</name>
    <dbReference type="NCBI Taxonomy" id="1121325"/>
    <lineage>
        <taxon>Bacteria</taxon>
        <taxon>Bacillati</taxon>
        <taxon>Bacillota</taxon>
        <taxon>Clostridia</taxon>
        <taxon>Peptostreptococcales</taxon>
        <taxon>Peptostreptococcaceae</taxon>
        <taxon>Romboutsia</taxon>
    </lineage>
</organism>
<dbReference type="NCBIfam" id="TIGR00254">
    <property type="entry name" value="GGDEF"/>
    <property type="match status" value="1"/>
</dbReference>
<dbReference type="GO" id="GO:0052621">
    <property type="term" value="F:diguanylate cyclase activity"/>
    <property type="evidence" value="ECO:0007669"/>
    <property type="project" value="TreeGrafter"/>
</dbReference>
<dbReference type="Gene3D" id="1.25.40.10">
    <property type="entry name" value="Tetratricopeptide repeat domain"/>
    <property type="match status" value="2"/>
</dbReference>
<feature type="transmembrane region" description="Helical" evidence="1">
    <location>
        <begin position="472"/>
        <end position="491"/>
    </location>
</feature>
<dbReference type="InterPro" id="IPR029787">
    <property type="entry name" value="Nucleotide_cyclase"/>
</dbReference>
<dbReference type="Proteomes" id="UP000199068">
    <property type="component" value="Unassembled WGS sequence"/>
</dbReference>
<accession>A0A1G9IV41</accession>
<keyword evidence="4" id="KW-1185">Reference proteome</keyword>
<dbReference type="AlphaFoldDB" id="A0A1G9IV41"/>
<dbReference type="EMBL" id="FNGW01000001">
    <property type="protein sequence ID" value="SDL28982.1"/>
    <property type="molecule type" value="Genomic_DNA"/>
</dbReference>
<dbReference type="SMART" id="SM00267">
    <property type="entry name" value="GGDEF"/>
    <property type="match status" value="1"/>
</dbReference>
<dbReference type="InterPro" id="IPR011990">
    <property type="entry name" value="TPR-like_helical_dom_sf"/>
</dbReference>
<dbReference type="Pfam" id="PF13174">
    <property type="entry name" value="TPR_6"/>
    <property type="match status" value="1"/>
</dbReference>
<dbReference type="Pfam" id="PF00990">
    <property type="entry name" value="GGDEF"/>
    <property type="match status" value="1"/>
</dbReference>
<feature type="domain" description="GGDEF" evidence="2">
    <location>
        <begin position="531"/>
        <end position="665"/>
    </location>
</feature>
<feature type="transmembrane region" description="Helical" evidence="1">
    <location>
        <begin position="14"/>
        <end position="31"/>
    </location>
</feature>
<keyword evidence="1" id="KW-0472">Membrane</keyword>
<dbReference type="InterPro" id="IPR043128">
    <property type="entry name" value="Rev_trsase/Diguanyl_cyclase"/>
</dbReference>
<dbReference type="PROSITE" id="PS50887">
    <property type="entry name" value="GGDEF"/>
    <property type="match status" value="1"/>
</dbReference>
<sequence>MEIKLKKINNLKKVIILFIVLLILFFCFFINNKDNIKSSTLNKDYILNEIESKDQDVNIKKDRIIEIKNYLGTTKKDSSYYFINGYISYIEKDYKNAITNFEKTKELIKKKDSSFLKIYTYIFENECYLKENNYKYLVENSKAAFKYISLSKKYKNDKDTMWRTIRTLTKNNETTEKSIDVLNNYMENTKGLNYNTEVGIVSHLAYLHRLNFKYTQSTYNYIKALDIIKNNRKHIKDAEFYECVIISNIGDLSYILNDLKNAIKCYDKAVNIKIKDKKNNAMAKSIVYINQMTVYIDLGDYDKAIEISKSINELIGFLKKDVKDDIEMLLYQNLASAYTYKKDLNKAEMLLNKSKKILQYDEVEYIKNKELMLKIAYAEFYEEQGNHDEAIQIYEEILKNPLKNDVNIEVQIYDEISNIYLEKDDTQNYIKYTKLATIKKDDFENQLKEEYMRYASKLYESDTLREEQDKNIHNIIFLLVSIILLILILISRVNTIITLKKSNFTDGMTNLYNRKYLDYYMNKNKKKIINKNISVILTDIDYFKKYNDNYGHIKGDEVIKEVASSIIENIKNYGIAIRYGGEEIVIILPKANIDEAKIIANKIQSSINEKNIDHKYSNVSDKLTISMGIYNKVYLYNDNIYSIIDSADKALYKAKSNGKNKYEIY</sequence>
<dbReference type="InterPro" id="IPR050469">
    <property type="entry name" value="Diguanylate_Cyclase"/>
</dbReference>
<dbReference type="GO" id="GO:0005886">
    <property type="term" value="C:plasma membrane"/>
    <property type="evidence" value="ECO:0007669"/>
    <property type="project" value="TreeGrafter"/>
</dbReference>
<dbReference type="STRING" id="1121325.SAMN04515677_101395"/>
<dbReference type="SMART" id="SM00028">
    <property type="entry name" value="TPR"/>
    <property type="match status" value="5"/>
</dbReference>
<evidence type="ECO:0000313" key="4">
    <source>
        <dbReference type="Proteomes" id="UP000199068"/>
    </source>
</evidence>
<protein>
    <submittedName>
        <fullName evidence="3">Diguanylate cyclase (GGDEF) domain-containing protein</fullName>
    </submittedName>
</protein>
<dbReference type="GO" id="GO:1902201">
    <property type="term" value="P:negative regulation of bacterial-type flagellum-dependent cell motility"/>
    <property type="evidence" value="ECO:0007669"/>
    <property type="project" value="TreeGrafter"/>
</dbReference>
<proteinExistence type="predicted"/>
<gene>
    <name evidence="3" type="ORF">SAMN04515677_101395</name>
</gene>
<name>A0A1G9IV41_9FIRM</name>
<evidence type="ECO:0000259" key="2">
    <source>
        <dbReference type="PROSITE" id="PS50887"/>
    </source>
</evidence>
<dbReference type="InterPro" id="IPR000160">
    <property type="entry name" value="GGDEF_dom"/>
</dbReference>
<dbReference type="FunFam" id="3.30.70.270:FF:000001">
    <property type="entry name" value="Diguanylate cyclase domain protein"/>
    <property type="match status" value="1"/>
</dbReference>
<reference evidence="3 4" key="1">
    <citation type="submission" date="2016-10" db="EMBL/GenBank/DDBJ databases">
        <authorList>
            <person name="de Groot N.N."/>
        </authorList>
    </citation>
    <scope>NUCLEOTIDE SEQUENCE [LARGE SCALE GENOMIC DNA]</scope>
    <source>
        <strain evidence="3 4">DSM 797</strain>
    </source>
</reference>
<dbReference type="PANTHER" id="PTHR45138:SF9">
    <property type="entry name" value="DIGUANYLATE CYCLASE DGCM-RELATED"/>
    <property type="match status" value="1"/>
</dbReference>
<dbReference type="InterPro" id="IPR019734">
    <property type="entry name" value="TPR_rpt"/>
</dbReference>
<evidence type="ECO:0000313" key="3">
    <source>
        <dbReference type="EMBL" id="SDL28982.1"/>
    </source>
</evidence>
<dbReference type="PANTHER" id="PTHR45138">
    <property type="entry name" value="REGULATORY COMPONENTS OF SENSORY TRANSDUCTION SYSTEM"/>
    <property type="match status" value="1"/>
</dbReference>
<dbReference type="CDD" id="cd01949">
    <property type="entry name" value="GGDEF"/>
    <property type="match status" value="1"/>
</dbReference>
<dbReference type="GO" id="GO:0043709">
    <property type="term" value="P:cell adhesion involved in single-species biofilm formation"/>
    <property type="evidence" value="ECO:0007669"/>
    <property type="project" value="TreeGrafter"/>
</dbReference>
<dbReference type="SUPFAM" id="SSF48452">
    <property type="entry name" value="TPR-like"/>
    <property type="match status" value="2"/>
</dbReference>